<dbReference type="InterPro" id="IPR006949">
    <property type="entry name" value="Barrel_Baseplate_J-like"/>
</dbReference>
<organism evidence="2 3">
    <name type="scientific">Neoroseomonas lacus</name>
    <dbReference type="NCBI Taxonomy" id="287609"/>
    <lineage>
        <taxon>Bacteria</taxon>
        <taxon>Pseudomonadati</taxon>
        <taxon>Pseudomonadota</taxon>
        <taxon>Alphaproteobacteria</taxon>
        <taxon>Acetobacterales</taxon>
        <taxon>Acetobacteraceae</taxon>
        <taxon>Neoroseomonas</taxon>
    </lineage>
</organism>
<gene>
    <name evidence="2" type="ORF">GCM10011320_06450</name>
</gene>
<dbReference type="Pfam" id="PF04865">
    <property type="entry name" value="Baseplate_J"/>
    <property type="match status" value="1"/>
</dbReference>
<evidence type="ECO:0000313" key="2">
    <source>
        <dbReference type="EMBL" id="GGJ02329.1"/>
    </source>
</evidence>
<dbReference type="AlphaFoldDB" id="A0A917K6A6"/>
<dbReference type="Proteomes" id="UP000661507">
    <property type="component" value="Unassembled WGS sequence"/>
</dbReference>
<accession>A0A917K6A6</accession>
<keyword evidence="3" id="KW-1185">Reference proteome</keyword>
<comment type="caution">
    <text evidence="2">The sequence shown here is derived from an EMBL/GenBank/DDBJ whole genome shotgun (WGS) entry which is preliminary data.</text>
</comment>
<reference evidence="2" key="2">
    <citation type="submission" date="2020-09" db="EMBL/GenBank/DDBJ databases">
        <authorList>
            <person name="Sun Q."/>
            <person name="Zhou Y."/>
        </authorList>
    </citation>
    <scope>NUCLEOTIDE SEQUENCE</scope>
    <source>
        <strain evidence="2">CGMCC 1.3617</strain>
    </source>
</reference>
<evidence type="ECO:0000259" key="1">
    <source>
        <dbReference type="Pfam" id="PF04865"/>
    </source>
</evidence>
<feature type="domain" description="Baseplate protein J-like barrel" evidence="1">
    <location>
        <begin position="183"/>
        <end position="265"/>
    </location>
</feature>
<name>A0A917K6A6_9PROT</name>
<reference evidence="2" key="1">
    <citation type="journal article" date="2014" name="Int. J. Syst. Evol. Microbiol.">
        <title>Complete genome sequence of Corynebacterium casei LMG S-19264T (=DSM 44701T), isolated from a smear-ripened cheese.</title>
        <authorList>
            <consortium name="US DOE Joint Genome Institute (JGI-PGF)"/>
            <person name="Walter F."/>
            <person name="Albersmeier A."/>
            <person name="Kalinowski J."/>
            <person name="Ruckert C."/>
        </authorList>
    </citation>
    <scope>NUCLEOTIDE SEQUENCE</scope>
    <source>
        <strain evidence="2">CGMCC 1.3617</strain>
    </source>
</reference>
<evidence type="ECO:0000313" key="3">
    <source>
        <dbReference type="Proteomes" id="UP000661507"/>
    </source>
</evidence>
<sequence length="616" mass="64135">MTFVAEPFGLFVDDLLTGLTGGTVREGFRFLPEEAPFRLDPPAPVLRDTVRVHGIAGGAHTVFRSGTDYQIDALAMVLWQQQADGSPKAGAVLPDAGSRFWVNYEHQGLVEAAPRLTDRNPGSVTRLLAETFAREYAVLSGQLDGIYKAAFLETATGRDLDQIALLLGAARVTAGAAAGSVVFARATPAPADIVLPAGTRVSTADAPPVLFETIEQRSLRRGELSAEAPIRALVPGRAGIVPARAIGILHRPLLGIETITNPQATAFATGAEDDAALRARLRRSLETAGKATTGALVGALSSIPGVREKDIRVAEDPIARPGLIEIDVTLPPQPEDAQPALDAIAVRALELIETTRPAGVRVLARLAAPPRPGGPAPPPAGGAPDEGLDPVRIVAGETLFYPVDVDVVLAPARLGLSAAEQTALRVAGEAAVRGFIEEAGLGQALVYNQLVALLMAIEGVLDVAAEMSPSGVAGPRRKNILPALPAARAAAGAISVRVGGLLVLIDVSVRIRLKGVGLIEPVDANRQAALQDIEAQLRGILAALSPEESGGAVVLTPAYLLGKLVVADSYDVQELHTQVSYEDAGLRVLQRDPALPVTGLERFWIGSVTLASEAGA</sequence>
<protein>
    <recommendedName>
        <fullName evidence="1">Baseplate protein J-like barrel domain-containing protein</fullName>
    </recommendedName>
</protein>
<dbReference type="RefSeq" id="WP_188965446.1">
    <property type="nucleotide sequence ID" value="NZ_BMKW01000001.1"/>
</dbReference>
<proteinExistence type="predicted"/>
<dbReference type="EMBL" id="BMKW01000001">
    <property type="protein sequence ID" value="GGJ02329.1"/>
    <property type="molecule type" value="Genomic_DNA"/>
</dbReference>